<feature type="transmembrane region" description="Helical" evidence="1">
    <location>
        <begin position="43"/>
        <end position="64"/>
    </location>
</feature>
<keyword evidence="1" id="KW-0812">Transmembrane</keyword>
<dbReference type="EMBL" id="QDGZ01000008">
    <property type="protein sequence ID" value="PVG81489.1"/>
    <property type="molecule type" value="Genomic_DNA"/>
</dbReference>
<keyword evidence="1" id="KW-0472">Membrane</keyword>
<evidence type="ECO:0000313" key="4">
    <source>
        <dbReference type="Proteomes" id="UP000246018"/>
    </source>
</evidence>
<gene>
    <name evidence="3" type="ORF">DDE18_18390</name>
</gene>
<dbReference type="GO" id="GO:0008237">
    <property type="term" value="F:metallopeptidase activity"/>
    <property type="evidence" value="ECO:0007669"/>
    <property type="project" value="UniProtKB-KW"/>
</dbReference>
<dbReference type="Proteomes" id="UP000246018">
    <property type="component" value="Unassembled WGS sequence"/>
</dbReference>
<keyword evidence="4" id="KW-1185">Reference proteome</keyword>
<sequence length="285" mass="30671">MLGFLTLGVAPLFWQAAYAFYLAATGQPVLDGLDRILDLSRPTPASLALLNLVLASSIPAAWLVNRWLHGIPPRWLSSVRPRIRWRFFVRCIGLSVVALVATVIVSTLLPQQGGTELASEPNEFTRTIRDFLLVVVLLTPLQAAGEEYAFRGYLTQAFGGLTRSRIVAVLVPAVLFALAHGAQDPPIFVDRLAFGIVAGVLVIRTGGLEAGIAMHVLNNFLAFGLALTFTDMGSALNPTGGSWWSIPATLTQSLVYLWLATRAADRMGLSATTSGAVLEPPRPRV</sequence>
<proteinExistence type="predicted"/>
<accession>A0A2T8F717</accession>
<feature type="transmembrane region" description="Helical" evidence="1">
    <location>
        <begin position="85"/>
        <end position="108"/>
    </location>
</feature>
<feature type="transmembrane region" description="Helical" evidence="1">
    <location>
        <begin position="166"/>
        <end position="182"/>
    </location>
</feature>
<organism evidence="3 4">
    <name type="scientific">Nocardioides gansuensis</name>
    <dbReference type="NCBI Taxonomy" id="2138300"/>
    <lineage>
        <taxon>Bacteria</taxon>
        <taxon>Bacillati</taxon>
        <taxon>Actinomycetota</taxon>
        <taxon>Actinomycetes</taxon>
        <taxon>Propionibacteriales</taxon>
        <taxon>Nocardioidaceae</taxon>
        <taxon>Nocardioides</taxon>
    </lineage>
</organism>
<feature type="domain" description="CAAX prenyl protease 2/Lysostaphin resistance protein A-like" evidence="2">
    <location>
        <begin position="131"/>
        <end position="221"/>
    </location>
</feature>
<dbReference type="GO" id="GO:0004175">
    <property type="term" value="F:endopeptidase activity"/>
    <property type="evidence" value="ECO:0007669"/>
    <property type="project" value="UniProtKB-ARBA"/>
</dbReference>
<keyword evidence="3" id="KW-0378">Hydrolase</keyword>
<protein>
    <submittedName>
        <fullName evidence="3">CPBP family intramembrane metalloprotease domain-containing protein</fullName>
    </submittedName>
</protein>
<dbReference type="GO" id="GO:0080120">
    <property type="term" value="P:CAAX-box protein maturation"/>
    <property type="evidence" value="ECO:0007669"/>
    <property type="project" value="UniProtKB-ARBA"/>
</dbReference>
<evidence type="ECO:0000313" key="3">
    <source>
        <dbReference type="EMBL" id="PVG81489.1"/>
    </source>
</evidence>
<dbReference type="PANTHER" id="PTHR36435">
    <property type="entry name" value="SLR1288 PROTEIN"/>
    <property type="match status" value="1"/>
</dbReference>
<keyword evidence="1" id="KW-1133">Transmembrane helix</keyword>
<feature type="transmembrane region" description="Helical" evidence="1">
    <location>
        <begin position="242"/>
        <end position="259"/>
    </location>
</feature>
<evidence type="ECO:0000259" key="2">
    <source>
        <dbReference type="Pfam" id="PF02517"/>
    </source>
</evidence>
<dbReference type="PANTHER" id="PTHR36435:SF1">
    <property type="entry name" value="CAAX AMINO TERMINAL PROTEASE FAMILY PROTEIN"/>
    <property type="match status" value="1"/>
</dbReference>
<evidence type="ECO:0000256" key="1">
    <source>
        <dbReference type="SAM" id="Phobius"/>
    </source>
</evidence>
<feature type="transmembrane region" description="Helical" evidence="1">
    <location>
        <begin position="188"/>
        <end position="204"/>
    </location>
</feature>
<dbReference type="InterPro" id="IPR003675">
    <property type="entry name" value="Rce1/LyrA-like_dom"/>
</dbReference>
<dbReference type="InterPro" id="IPR052710">
    <property type="entry name" value="CAAX_protease"/>
</dbReference>
<dbReference type="GO" id="GO:0006508">
    <property type="term" value="P:proteolysis"/>
    <property type="evidence" value="ECO:0007669"/>
    <property type="project" value="UniProtKB-KW"/>
</dbReference>
<dbReference type="OrthoDB" id="2680086at2"/>
<reference evidence="3 4" key="1">
    <citation type="submission" date="2018-04" db="EMBL/GenBank/DDBJ databases">
        <title>Genome of Nocardioides gansuensis WSJ-1.</title>
        <authorList>
            <person name="Wu S."/>
            <person name="Wang G."/>
        </authorList>
    </citation>
    <scope>NUCLEOTIDE SEQUENCE [LARGE SCALE GENOMIC DNA]</scope>
    <source>
        <strain evidence="3 4">WSJ-1</strain>
    </source>
</reference>
<keyword evidence="3" id="KW-0482">Metalloprotease</keyword>
<name>A0A2T8F717_9ACTN</name>
<dbReference type="AlphaFoldDB" id="A0A2T8F717"/>
<dbReference type="Pfam" id="PF02517">
    <property type="entry name" value="Rce1-like"/>
    <property type="match status" value="1"/>
</dbReference>
<comment type="caution">
    <text evidence="3">The sequence shown here is derived from an EMBL/GenBank/DDBJ whole genome shotgun (WGS) entry which is preliminary data.</text>
</comment>
<keyword evidence="3" id="KW-0645">Protease</keyword>